<feature type="compositionally biased region" description="Acidic residues" evidence="2">
    <location>
        <begin position="145"/>
        <end position="163"/>
    </location>
</feature>
<proteinExistence type="predicted"/>
<dbReference type="STRING" id="157910.SAMN05445850_3094"/>
<feature type="compositionally biased region" description="Basic and acidic residues" evidence="2">
    <location>
        <begin position="123"/>
        <end position="137"/>
    </location>
</feature>
<evidence type="ECO:0000256" key="2">
    <source>
        <dbReference type="SAM" id="MobiDB-lite"/>
    </source>
</evidence>
<dbReference type="InterPro" id="IPR050206">
    <property type="entry name" value="FtsK/SpoIIIE/SftA"/>
</dbReference>
<evidence type="ECO:0000313" key="4">
    <source>
        <dbReference type="EMBL" id="SDR16850.1"/>
    </source>
</evidence>
<dbReference type="EMBL" id="FNKX01000001">
    <property type="protein sequence ID" value="SDR16850.1"/>
    <property type="molecule type" value="Genomic_DNA"/>
</dbReference>
<feature type="domain" description="FtsK gamma" evidence="3">
    <location>
        <begin position="230"/>
        <end position="295"/>
    </location>
</feature>
<dbReference type="InterPro" id="IPR036388">
    <property type="entry name" value="WH-like_DNA-bd_sf"/>
</dbReference>
<dbReference type="SMART" id="SM00843">
    <property type="entry name" value="Ftsk_gamma"/>
    <property type="match status" value="1"/>
</dbReference>
<comment type="subcellular location">
    <subcellularLocation>
        <location evidence="1">Cell membrane</location>
    </subcellularLocation>
</comment>
<dbReference type="PANTHER" id="PTHR22683">
    <property type="entry name" value="SPORULATION PROTEIN RELATED"/>
    <property type="match status" value="1"/>
</dbReference>
<name>A0A1H1GUL9_9BURK</name>
<organism evidence="4 5">
    <name type="scientific">Paraburkholderia tuberum</name>
    <dbReference type="NCBI Taxonomy" id="157910"/>
    <lineage>
        <taxon>Bacteria</taxon>
        <taxon>Pseudomonadati</taxon>
        <taxon>Pseudomonadota</taxon>
        <taxon>Betaproteobacteria</taxon>
        <taxon>Burkholderiales</taxon>
        <taxon>Burkholderiaceae</taxon>
        <taxon>Paraburkholderia</taxon>
    </lineage>
</organism>
<dbReference type="InterPro" id="IPR018541">
    <property type="entry name" value="Ftsk_gamma"/>
</dbReference>
<dbReference type="InterPro" id="IPR036390">
    <property type="entry name" value="WH_DNA-bd_sf"/>
</dbReference>
<gene>
    <name evidence="4" type="ORF">SAMN05445850_3094</name>
</gene>
<feature type="region of interest" description="Disordered" evidence="2">
    <location>
        <begin position="123"/>
        <end position="197"/>
    </location>
</feature>
<sequence length="304" mass="32712">MSNSEEHKAVLGMTAATVGKDLLSATVLELKMLPDVWVKLSETKQNDIIDRLRKRVENAVKMAVHLIASDGRMVVAGDLEQITIKDGAEAVIKVGRAAPSLHELYDAQGKQVLIVVSDAGEHTGGMDEVRGENDQRGLDLGGEYTAEDGDGMNGPSDDDDVVDAEFRPVAALGDDPLQSEIDGQHEAGRKAAADGLPESECPVMRGDLCIAWIKGWKSWHEEQADAAESHDPVDELFEQAAALVREHKRATISFVQRHLRIGYNRAAGIIEQLENHGVISGPDETGRRTVIDVNGGDDIGGDAA</sequence>
<dbReference type="Pfam" id="PF09397">
    <property type="entry name" value="FtsK_gamma"/>
    <property type="match status" value="1"/>
</dbReference>
<evidence type="ECO:0000313" key="5">
    <source>
        <dbReference type="Proteomes" id="UP000199365"/>
    </source>
</evidence>
<dbReference type="Gene3D" id="1.10.10.10">
    <property type="entry name" value="Winged helix-like DNA-binding domain superfamily/Winged helix DNA-binding domain"/>
    <property type="match status" value="1"/>
</dbReference>
<keyword evidence="5" id="KW-1185">Reference proteome</keyword>
<evidence type="ECO:0000259" key="3">
    <source>
        <dbReference type="SMART" id="SM00843"/>
    </source>
</evidence>
<evidence type="ECO:0000256" key="1">
    <source>
        <dbReference type="ARBA" id="ARBA00004236"/>
    </source>
</evidence>
<reference evidence="5" key="1">
    <citation type="submission" date="2016-10" db="EMBL/GenBank/DDBJ databases">
        <authorList>
            <person name="Varghese N."/>
            <person name="Submissions S."/>
        </authorList>
    </citation>
    <scope>NUCLEOTIDE SEQUENCE [LARGE SCALE GENOMIC DNA]</scope>
    <source>
        <strain evidence="5">DUS833</strain>
    </source>
</reference>
<dbReference type="Proteomes" id="UP000199365">
    <property type="component" value="Unassembled WGS sequence"/>
</dbReference>
<dbReference type="SUPFAM" id="SSF46785">
    <property type="entry name" value="Winged helix' DNA-binding domain"/>
    <property type="match status" value="1"/>
</dbReference>
<dbReference type="PANTHER" id="PTHR22683:SF41">
    <property type="entry name" value="DNA TRANSLOCASE FTSK"/>
    <property type="match status" value="1"/>
</dbReference>
<dbReference type="AlphaFoldDB" id="A0A1H1GUL9"/>
<accession>A0A1H1GUL9</accession>
<protein>
    <submittedName>
        <fullName evidence="4">Ftsk gamma domain-containing protein</fullName>
    </submittedName>
</protein>
<feature type="compositionally biased region" description="Basic and acidic residues" evidence="2">
    <location>
        <begin position="182"/>
        <end position="192"/>
    </location>
</feature>